<dbReference type="Proteomes" id="UP000274556">
    <property type="component" value="Unassembled WGS sequence"/>
</dbReference>
<evidence type="ECO:0000313" key="3">
    <source>
        <dbReference type="Proteomes" id="UP000274556"/>
    </source>
</evidence>
<evidence type="ECO:0000313" key="2">
    <source>
        <dbReference type="EMBL" id="RKT43858.1"/>
    </source>
</evidence>
<dbReference type="SUPFAM" id="SSF53098">
    <property type="entry name" value="Ribonuclease H-like"/>
    <property type="match status" value="1"/>
</dbReference>
<keyword evidence="3" id="KW-1185">Reference proteome</keyword>
<feature type="region of interest" description="Disordered" evidence="1">
    <location>
        <begin position="194"/>
        <end position="213"/>
    </location>
</feature>
<comment type="caution">
    <text evidence="2">The sequence shown here is derived from an EMBL/GenBank/DDBJ whole genome shotgun (WGS) entry which is preliminary data.</text>
</comment>
<sequence length="213" mass="23368">MPHHAPPSEPAPTSGIDSLIERSLLLDLETGPDGAIHKIGAIRQGREFRRQGRFDPARALDDLTRFAGDASFIIGHNLLGHDLPTLRARAPSLDLLGRRIIDTLYLSPLAFPANPYHRLVKDYKLVRDSVADPVQDCRLAEQVLREQFDELARRCTEGRTSAVGTTSALRWTSPDRVGLTGLRPSALPHHRTCGFPHPAVEPSGLSPQASTVE</sequence>
<organism evidence="2 3">
    <name type="scientific">Thiocapsa rosea</name>
    <dbReference type="NCBI Taxonomy" id="69360"/>
    <lineage>
        <taxon>Bacteria</taxon>
        <taxon>Pseudomonadati</taxon>
        <taxon>Pseudomonadota</taxon>
        <taxon>Gammaproteobacteria</taxon>
        <taxon>Chromatiales</taxon>
        <taxon>Chromatiaceae</taxon>
        <taxon>Thiocapsa</taxon>
    </lineage>
</organism>
<dbReference type="EMBL" id="RBXL01000001">
    <property type="protein sequence ID" value="RKT43858.1"/>
    <property type="molecule type" value="Genomic_DNA"/>
</dbReference>
<dbReference type="RefSeq" id="WP_120796383.1">
    <property type="nucleotide sequence ID" value="NZ_RBXL01000001.1"/>
</dbReference>
<evidence type="ECO:0000256" key="1">
    <source>
        <dbReference type="SAM" id="MobiDB-lite"/>
    </source>
</evidence>
<dbReference type="InterPro" id="IPR012337">
    <property type="entry name" value="RNaseH-like_sf"/>
</dbReference>
<dbReference type="OrthoDB" id="9760034at2"/>
<protein>
    <submittedName>
        <fullName evidence="2">Uncharacterized protein</fullName>
    </submittedName>
</protein>
<accession>A0A495V7W8</accession>
<gene>
    <name evidence="2" type="ORF">BDD21_1218</name>
</gene>
<reference evidence="2 3" key="1">
    <citation type="submission" date="2018-10" db="EMBL/GenBank/DDBJ databases">
        <title>Genomic Encyclopedia of Archaeal and Bacterial Type Strains, Phase II (KMG-II): from individual species to whole genera.</title>
        <authorList>
            <person name="Goeker M."/>
        </authorList>
    </citation>
    <scope>NUCLEOTIDE SEQUENCE [LARGE SCALE GENOMIC DNA]</scope>
    <source>
        <strain evidence="2 3">DSM 235</strain>
    </source>
</reference>
<dbReference type="Gene3D" id="3.30.420.10">
    <property type="entry name" value="Ribonuclease H-like superfamily/Ribonuclease H"/>
    <property type="match status" value="1"/>
</dbReference>
<proteinExistence type="predicted"/>
<dbReference type="InterPro" id="IPR036397">
    <property type="entry name" value="RNaseH_sf"/>
</dbReference>
<dbReference type="GO" id="GO:0003676">
    <property type="term" value="F:nucleic acid binding"/>
    <property type="evidence" value="ECO:0007669"/>
    <property type="project" value="InterPro"/>
</dbReference>
<name>A0A495V7W8_9GAMM</name>
<dbReference type="AlphaFoldDB" id="A0A495V7W8"/>